<organism evidence="1 2">
    <name type="scientific">Massilia rubra</name>
    <dbReference type="NCBI Taxonomy" id="2607910"/>
    <lineage>
        <taxon>Bacteria</taxon>
        <taxon>Pseudomonadati</taxon>
        <taxon>Pseudomonadota</taxon>
        <taxon>Betaproteobacteria</taxon>
        <taxon>Burkholderiales</taxon>
        <taxon>Oxalobacteraceae</taxon>
        <taxon>Telluria group</taxon>
        <taxon>Massilia</taxon>
    </lineage>
</organism>
<evidence type="ECO:0000313" key="1">
    <source>
        <dbReference type="EMBL" id="NHZ32717.1"/>
    </source>
</evidence>
<dbReference type="Pfam" id="PF21813">
    <property type="entry name" value="DUF6882"/>
    <property type="match status" value="1"/>
</dbReference>
<dbReference type="InterPro" id="IPR049249">
    <property type="entry name" value="DUF6882"/>
</dbReference>
<evidence type="ECO:0000313" key="2">
    <source>
        <dbReference type="Proteomes" id="UP000785613"/>
    </source>
</evidence>
<protein>
    <submittedName>
        <fullName evidence="1">Uncharacterized protein</fullName>
    </submittedName>
</protein>
<keyword evidence="2" id="KW-1185">Reference proteome</keyword>
<name>A0ABX0LKD0_9BURK</name>
<dbReference type="Proteomes" id="UP000785613">
    <property type="component" value="Unassembled WGS sequence"/>
</dbReference>
<proteinExistence type="predicted"/>
<sequence>MSQTSPQFVAQSRAGLEDQTAAHAATWGLGSSERWKADLEAGTITFSFKDGKTVIAPIQVIGTYNKLDGTFLWGWDHPSVPEPLRHHAELARQWGKKNHLPDYTSRMVKVSEDEAWNFAAVANRLANANGVYRGPSGTTMVFMSFGEVKMRQATKP</sequence>
<reference evidence="1 2" key="1">
    <citation type="submission" date="2019-09" db="EMBL/GenBank/DDBJ databases">
        <title>Taxonomy of Antarctic Massilia spp.: description of Massilia rubra sp. nov., Massilia aquatica sp. nov., Massilia mucilaginosa sp. nov., Massilia frigida sp. nov. isolated from streams, lakes and regoliths.</title>
        <authorList>
            <person name="Holochova P."/>
            <person name="Sedlacek I."/>
            <person name="Kralova S."/>
            <person name="Maslanova I."/>
            <person name="Busse H.-J."/>
            <person name="Stankova E."/>
            <person name="Vrbovska V."/>
            <person name="Kovarovic V."/>
            <person name="Bartak M."/>
            <person name="Svec P."/>
            <person name="Pantucek R."/>
        </authorList>
    </citation>
    <scope>NUCLEOTIDE SEQUENCE [LARGE SCALE GENOMIC DNA]</scope>
    <source>
        <strain evidence="1 2">CCM 8692</strain>
    </source>
</reference>
<accession>A0ABX0LKD0</accession>
<dbReference type="EMBL" id="VUYU01000002">
    <property type="protein sequence ID" value="NHZ32717.1"/>
    <property type="molecule type" value="Genomic_DNA"/>
</dbReference>
<gene>
    <name evidence="1" type="ORF">F0185_03810</name>
</gene>
<comment type="caution">
    <text evidence="1">The sequence shown here is derived from an EMBL/GenBank/DDBJ whole genome shotgun (WGS) entry which is preliminary data.</text>
</comment>